<gene>
    <name evidence="3" type="ORF">MENT_LOCUS5569</name>
</gene>
<protein>
    <recommendedName>
        <fullName evidence="2">Protein kinase domain-containing protein</fullName>
    </recommendedName>
</protein>
<dbReference type="Gene3D" id="1.10.510.10">
    <property type="entry name" value="Transferase(Phosphotransferase) domain 1"/>
    <property type="match status" value="1"/>
</dbReference>
<dbReference type="GO" id="GO:1902554">
    <property type="term" value="C:serine/threonine protein kinase complex"/>
    <property type="evidence" value="ECO:0007669"/>
    <property type="project" value="TreeGrafter"/>
</dbReference>
<sequence length="299" mass="34305">MNLPTNNGENLKITIEVSIGCFVWFSDSNERRRVAIKCETVDEQRKLNSFTNFQHNSIITFSNIFKQNGQIFMASTLKMNLGTCKNILNSTYIEGFPEPVIKIIAKNVLKGLMFLHSNGIIHRGVCAQNILLDTEGEIRLAITQNAIKIKDCPRWIGQLNRVHSFAGLEDSFVWLAPEVLRQDLNGYGIESDIYSFGIFICELSNGIAPFAEMEPLRILYEKLRGTTPFLMDSQTSENEISDREFPPDLHELVNESLIHDYEQRPSAHEFLEKYKNTLFIEQINKEIIKKYLPLTNILL</sequence>
<dbReference type="EMBL" id="CAJEWN010000020">
    <property type="protein sequence ID" value="CAD2137797.1"/>
    <property type="molecule type" value="Genomic_DNA"/>
</dbReference>
<comment type="caution">
    <text evidence="3">The sequence shown here is derived from an EMBL/GenBank/DDBJ whole genome shotgun (WGS) entry which is preliminary data.</text>
</comment>
<dbReference type="GO" id="GO:0043539">
    <property type="term" value="F:protein serine/threonine kinase activator activity"/>
    <property type="evidence" value="ECO:0007669"/>
    <property type="project" value="InterPro"/>
</dbReference>
<dbReference type="InterPro" id="IPR011009">
    <property type="entry name" value="Kinase-like_dom_sf"/>
</dbReference>
<evidence type="ECO:0000313" key="3">
    <source>
        <dbReference type="EMBL" id="CAD2137797.1"/>
    </source>
</evidence>
<comment type="similarity">
    <text evidence="1">Belongs to the protein kinase superfamily. STE Ser/Thr protein kinase family. STE20 subfamily.</text>
</comment>
<dbReference type="AlphaFoldDB" id="A0A6V7TWV2"/>
<dbReference type="Proteomes" id="UP000580250">
    <property type="component" value="Unassembled WGS sequence"/>
</dbReference>
<name>A0A6V7TWV2_MELEN</name>
<reference evidence="3 4" key="1">
    <citation type="submission" date="2020-08" db="EMBL/GenBank/DDBJ databases">
        <authorList>
            <person name="Koutsovoulos G."/>
            <person name="Danchin GJ E."/>
        </authorList>
    </citation>
    <scope>NUCLEOTIDE SEQUENCE [LARGE SCALE GENOMIC DNA]</scope>
</reference>
<feature type="domain" description="Protein kinase" evidence="2">
    <location>
        <begin position="1"/>
        <end position="279"/>
    </location>
</feature>
<evidence type="ECO:0000259" key="2">
    <source>
        <dbReference type="PROSITE" id="PS50011"/>
    </source>
</evidence>
<dbReference type="InterPro" id="IPR047173">
    <property type="entry name" value="STRAD_A/B-like"/>
</dbReference>
<dbReference type="SUPFAM" id="SSF56112">
    <property type="entry name" value="Protein kinase-like (PK-like)"/>
    <property type="match status" value="1"/>
</dbReference>
<accession>A0A6V7TWV2</accession>
<dbReference type="GO" id="GO:0004672">
    <property type="term" value="F:protein kinase activity"/>
    <property type="evidence" value="ECO:0007669"/>
    <property type="project" value="InterPro"/>
</dbReference>
<evidence type="ECO:0000313" key="4">
    <source>
        <dbReference type="Proteomes" id="UP000580250"/>
    </source>
</evidence>
<dbReference type="Pfam" id="PF00069">
    <property type="entry name" value="Pkinase"/>
    <property type="match status" value="1"/>
</dbReference>
<dbReference type="GO" id="GO:0006611">
    <property type="term" value="P:protein export from nucleus"/>
    <property type="evidence" value="ECO:0007669"/>
    <property type="project" value="TreeGrafter"/>
</dbReference>
<dbReference type="PROSITE" id="PS50011">
    <property type="entry name" value="PROTEIN_KINASE_DOM"/>
    <property type="match status" value="1"/>
</dbReference>
<dbReference type="InterPro" id="IPR000719">
    <property type="entry name" value="Prot_kinase_dom"/>
</dbReference>
<dbReference type="PANTHER" id="PTHR48014">
    <property type="entry name" value="SERINE/THREONINE-PROTEIN KINASE FRAY2"/>
    <property type="match status" value="1"/>
</dbReference>
<proteinExistence type="inferred from homology"/>
<dbReference type="OrthoDB" id="840771at2759"/>
<evidence type="ECO:0000256" key="1">
    <source>
        <dbReference type="ARBA" id="ARBA00008874"/>
    </source>
</evidence>
<organism evidence="3 4">
    <name type="scientific">Meloidogyne enterolobii</name>
    <name type="common">Root-knot nematode worm</name>
    <name type="synonym">Meloidogyne mayaguensis</name>
    <dbReference type="NCBI Taxonomy" id="390850"/>
    <lineage>
        <taxon>Eukaryota</taxon>
        <taxon>Metazoa</taxon>
        <taxon>Ecdysozoa</taxon>
        <taxon>Nematoda</taxon>
        <taxon>Chromadorea</taxon>
        <taxon>Rhabditida</taxon>
        <taxon>Tylenchina</taxon>
        <taxon>Tylenchomorpha</taxon>
        <taxon>Tylenchoidea</taxon>
        <taxon>Meloidogynidae</taxon>
        <taxon>Meloidogyninae</taxon>
        <taxon>Meloidogyne</taxon>
    </lineage>
</organism>
<dbReference type="PANTHER" id="PTHR48014:SF21">
    <property type="entry name" value="SERINE_THREONINE-PROTEIN KINASE FRAY2"/>
    <property type="match status" value="1"/>
</dbReference>
<dbReference type="GO" id="GO:0005524">
    <property type="term" value="F:ATP binding"/>
    <property type="evidence" value="ECO:0007669"/>
    <property type="project" value="InterPro"/>
</dbReference>